<comment type="caution">
    <text evidence="1">The sequence shown here is derived from an EMBL/GenBank/DDBJ whole genome shotgun (WGS) entry which is preliminary data.</text>
</comment>
<name>A0ABQ1RP88_9BURK</name>
<dbReference type="Proteomes" id="UP000597138">
    <property type="component" value="Unassembled WGS sequence"/>
</dbReference>
<evidence type="ECO:0000313" key="2">
    <source>
        <dbReference type="Proteomes" id="UP000597138"/>
    </source>
</evidence>
<reference evidence="2" key="1">
    <citation type="journal article" date="2019" name="Int. J. Syst. Evol. Microbiol.">
        <title>The Global Catalogue of Microorganisms (GCM) 10K type strain sequencing project: providing services to taxonomists for standard genome sequencing and annotation.</title>
        <authorList>
            <consortium name="The Broad Institute Genomics Platform"/>
            <consortium name="The Broad Institute Genome Sequencing Center for Infectious Disease"/>
            <person name="Wu L."/>
            <person name="Ma J."/>
        </authorList>
    </citation>
    <scope>NUCLEOTIDE SEQUENCE [LARGE SCALE GENOMIC DNA]</scope>
    <source>
        <strain evidence="2">CGMCC 1.11013</strain>
    </source>
</reference>
<keyword evidence="2" id="KW-1185">Reference proteome</keyword>
<dbReference type="EMBL" id="BMEG01000005">
    <property type="protein sequence ID" value="GGD76543.1"/>
    <property type="molecule type" value="Genomic_DNA"/>
</dbReference>
<accession>A0ABQ1RP88</accession>
<gene>
    <name evidence="1" type="ORF">GCM10010985_33900</name>
</gene>
<organism evidence="1 2">
    <name type="scientific">Caballeronia grimmiae</name>
    <dbReference type="NCBI Taxonomy" id="1071679"/>
    <lineage>
        <taxon>Bacteria</taxon>
        <taxon>Pseudomonadati</taxon>
        <taxon>Pseudomonadota</taxon>
        <taxon>Betaproteobacteria</taxon>
        <taxon>Burkholderiales</taxon>
        <taxon>Burkholderiaceae</taxon>
        <taxon>Caballeronia</taxon>
    </lineage>
</organism>
<proteinExistence type="predicted"/>
<protein>
    <submittedName>
        <fullName evidence="1">Uncharacterized protein</fullName>
    </submittedName>
</protein>
<sequence>MRKAARDFMRVDVHVEQPRKRDGEFIGVAVHIALYGRDQAMLACVRPHFDDADIAAPFDRATVNASFHRFNACRRSPADECDEPCPVERALVR</sequence>
<evidence type="ECO:0000313" key="1">
    <source>
        <dbReference type="EMBL" id="GGD76543.1"/>
    </source>
</evidence>